<comment type="caution">
    <text evidence="1">The sequence shown here is derived from an EMBL/GenBank/DDBJ whole genome shotgun (WGS) entry which is preliminary data.</text>
</comment>
<organism evidence="1 2">
    <name type="scientific">Caerostris extrusa</name>
    <name type="common">Bark spider</name>
    <name type="synonym">Caerostris bankana</name>
    <dbReference type="NCBI Taxonomy" id="172846"/>
    <lineage>
        <taxon>Eukaryota</taxon>
        <taxon>Metazoa</taxon>
        <taxon>Ecdysozoa</taxon>
        <taxon>Arthropoda</taxon>
        <taxon>Chelicerata</taxon>
        <taxon>Arachnida</taxon>
        <taxon>Araneae</taxon>
        <taxon>Araneomorphae</taxon>
        <taxon>Entelegynae</taxon>
        <taxon>Araneoidea</taxon>
        <taxon>Araneidae</taxon>
        <taxon>Caerostris</taxon>
    </lineage>
</organism>
<keyword evidence="2" id="KW-1185">Reference proteome</keyword>
<protein>
    <submittedName>
        <fullName evidence="1">Uncharacterized protein</fullName>
    </submittedName>
</protein>
<reference evidence="1 2" key="1">
    <citation type="submission" date="2021-06" db="EMBL/GenBank/DDBJ databases">
        <title>Caerostris extrusa draft genome.</title>
        <authorList>
            <person name="Kono N."/>
            <person name="Arakawa K."/>
        </authorList>
    </citation>
    <scope>NUCLEOTIDE SEQUENCE [LARGE SCALE GENOMIC DNA]</scope>
</reference>
<evidence type="ECO:0000313" key="2">
    <source>
        <dbReference type="Proteomes" id="UP001054945"/>
    </source>
</evidence>
<dbReference type="AlphaFoldDB" id="A0AAV4MCD6"/>
<name>A0AAV4MCD6_CAEEX</name>
<gene>
    <name evidence="1" type="ORF">CEXT_639691</name>
</gene>
<accession>A0AAV4MCD6</accession>
<dbReference type="Proteomes" id="UP001054945">
    <property type="component" value="Unassembled WGS sequence"/>
</dbReference>
<proteinExistence type="predicted"/>
<sequence length="169" mass="19407">MIYRKPWKHNLPIARYISITFQPKQIIYALAAFAPSSLGNGCACLSARLRAFFSTTDDLISKVLLGFLRITVDFTCGRLPGEEGYRKKREHYSVTFCSIFCGREKNNVAPEKSTLKLGKKKRDSSLRFEVKCSTRIDVISNCCIYLSLSMLYQWKKNLNKCNKLRIISM</sequence>
<dbReference type="EMBL" id="BPLR01002112">
    <property type="protein sequence ID" value="GIX70132.1"/>
    <property type="molecule type" value="Genomic_DNA"/>
</dbReference>
<evidence type="ECO:0000313" key="1">
    <source>
        <dbReference type="EMBL" id="GIX70132.1"/>
    </source>
</evidence>